<dbReference type="Gene3D" id="2.130.10.10">
    <property type="entry name" value="YVTN repeat-like/Quinoprotein amine dehydrogenase"/>
    <property type="match status" value="2"/>
</dbReference>
<gene>
    <name evidence="6" type="ORF">FFUJ_12821</name>
</gene>
<dbReference type="HOGENOM" id="CLU_000288_6_16_1"/>
<dbReference type="PROSITE" id="PS50082">
    <property type="entry name" value="WD_REPEATS_2"/>
    <property type="match status" value="2"/>
</dbReference>
<dbReference type="VEuPathDB" id="FungiDB:FFUJ_12821"/>
<evidence type="ECO:0000256" key="1">
    <source>
        <dbReference type="ARBA" id="ARBA00022574"/>
    </source>
</evidence>
<protein>
    <submittedName>
        <fullName evidence="6">Related to vegetatible incompatibility protein HET-E-1</fullName>
    </submittedName>
</protein>
<dbReference type="InterPro" id="IPR007111">
    <property type="entry name" value="NACHT_NTPase"/>
</dbReference>
<dbReference type="GeneID" id="35406277"/>
<dbReference type="Proteomes" id="UP000016800">
    <property type="component" value="Chromosome VIII"/>
</dbReference>
<evidence type="ECO:0000313" key="7">
    <source>
        <dbReference type="Proteomes" id="UP000016800"/>
    </source>
</evidence>
<evidence type="ECO:0000259" key="5">
    <source>
        <dbReference type="PROSITE" id="PS50837"/>
    </source>
</evidence>
<evidence type="ECO:0000256" key="4">
    <source>
        <dbReference type="SAM" id="MobiDB-lite"/>
    </source>
</evidence>
<keyword evidence="7" id="KW-1185">Reference proteome</keyword>
<feature type="domain" description="NACHT" evidence="5">
    <location>
        <begin position="406"/>
        <end position="549"/>
    </location>
</feature>
<dbReference type="SUPFAM" id="SSF50998">
    <property type="entry name" value="Quinoprotein alcohol dehydrogenase-like"/>
    <property type="match status" value="1"/>
</dbReference>
<feature type="compositionally biased region" description="Basic residues" evidence="4">
    <location>
        <begin position="1"/>
        <end position="12"/>
    </location>
</feature>
<sequence>MKRFSRFKKKLRSSNSTNEHSPQPKSVPEPASTSQITTPSGHQASGSSLTVPIVGSQVTLSPSAASAEPETVSPPPEESESTILSVPDRLWSKAYNILEEKEPDTVKKYEEILDQVQHEWVDTTAPEELQSLQHCKSLESRQMWRLVYSGLEKSKRQAQLKENISTVIETVDKLKGVVDKAVKYSTEAGIAWAGVSLGLEILSNPMKEPGLNREGIAYVVSRMEWYWNLAELVLQDNSSGSSAALRANLETQITDFYTKLLMFQMRSACLYYRNWAVVILRDAVKLDDWAGELNTIKDAERLICKDIEQYDNQDIRLKLKMIEISAVEQAESLKSICKFLREEARLNEKRRQDDKDNDCIASLLITDPRKDKRRIQKQKGDPLRESYEWILKSDAYQTFMDDPSSRVLWINGPPGKGKTMLLCGIIDELRKGLRPVSFFLCQANVKEEDLSSDIAVMRGLIYVLLEYQPSLMSEIRPSYDKQKDKLFNSINSSELLSDILSNMLQDPSLRGTVLLVDALDECTINRPKLTNLIAGLSKSCSTKWIVSSRDWPEICQELVDATGLISLDLEQERESVSQAVKSFISQKVDDLAKRKWKNDLDLKEKVFHYMQSHADDTFLWVALVCERLDDSGISKRLVEEELVKFPTSLTALYQAMMDRIADSSEADRLKKILALVCVVYRPLKSYEIPTLIDSMDNYDQDDVKDAIACCGSFLTLQNEEIFFVHQSAKEFLLDQGHEVLFPHGTNHKHANIFSRSLEAMENTLRQDIYKLGSPGTLNPVEVPSPDPLCAIKYSCVHWAQHFCKSESLKDPGLLGLRRVLEFFQSKFTNWLEALSLMKELSTAISSIVFLKTTFTGIKMQELIDFINDAHRFVRSHKRAIEISPLQVYCAALIFSPQSSVVRQKFSSQIPEWIIVKPEMENHWDHHIQSIYINHDAHHANHSPDGSYLAISTREGFDVYETVSGNLVHQEKSSRYWKQPVYSPDGLYLCVMNRESIIIFCATTFRLIRELQQPATPQRFFSSKRNNTTIASWGFMNWQPRATQCFFLPETNNITIVIGGDVVVMNWKTEEPISSLNRIVKSSSKIALLNATQIVGISPATTRVEIWDLYTGDCKQHFDWDVKDIGSVACSLDGHRIAAAASRSTIRLWHLDGTLGWVHKHDLNSVDVSCLTFSENSLMLISGSYGSSIMVWDETGCCVKELKGHSEAITYLSIRKNQLASVSWDETVKFWDLSDVVSDQVRQKQRSLSRTCDYSSRTSLQRSYPDRMHSLLFSPTGSMLVSGSPGETHIWDTATDICTDILLSSGASDPMRVSFTPDDKLVAMTDTYGKLGIWEADSLSGVNIDGETGLKIWGSIKDPQTKQHVILPFEKYGKVTQFFYPEDWKVLATSNTGVQEILYPRSGKRVKKQYSIPWTSPLAVYPDDTWILTHGIHRNSFAIREVTYPYDEKDLGSLEADAIPRDTPLLEKPWWRVATRYGVLAVGEPRDFEGTARVGWGLSLKMDWVMRGNERMLWIPAEYRRMALDVNASRVAFVCLSGQIQIMRFR</sequence>
<dbReference type="InterPro" id="IPR011047">
    <property type="entry name" value="Quinoprotein_ADH-like_sf"/>
</dbReference>
<dbReference type="Pfam" id="PF17100">
    <property type="entry name" value="NACHT_N"/>
    <property type="match status" value="1"/>
</dbReference>
<dbReference type="SMART" id="SM00320">
    <property type="entry name" value="WD40"/>
    <property type="match status" value="4"/>
</dbReference>
<dbReference type="PROSITE" id="PS00678">
    <property type="entry name" value="WD_REPEATS_1"/>
    <property type="match status" value="1"/>
</dbReference>
<keyword evidence="2" id="KW-0677">Repeat</keyword>
<feature type="repeat" description="WD" evidence="3">
    <location>
        <begin position="1201"/>
        <end position="1233"/>
    </location>
</feature>
<dbReference type="SUPFAM" id="SSF52540">
    <property type="entry name" value="P-loop containing nucleoside triphosphate hydrolases"/>
    <property type="match status" value="1"/>
</dbReference>
<dbReference type="InterPro" id="IPR019775">
    <property type="entry name" value="WD40_repeat_CS"/>
</dbReference>
<dbReference type="EMBL" id="HF679030">
    <property type="protein sequence ID" value="CCT72924.1"/>
    <property type="molecule type" value="Genomic_DNA"/>
</dbReference>
<dbReference type="Pfam" id="PF24883">
    <property type="entry name" value="NPHP3_N"/>
    <property type="match status" value="1"/>
</dbReference>
<dbReference type="RefSeq" id="XP_023435002.1">
    <property type="nucleotide sequence ID" value="XM_023582473.1"/>
</dbReference>
<name>S0EDH8_GIBF5</name>
<feature type="compositionally biased region" description="Polar residues" evidence="4">
    <location>
        <begin position="31"/>
        <end position="60"/>
    </location>
</feature>
<dbReference type="STRING" id="1279085.S0EDH8"/>
<keyword evidence="1 3" id="KW-0853">WD repeat</keyword>
<reference evidence="7" key="1">
    <citation type="journal article" date="2013" name="PLoS Pathog.">
        <title>Deciphering the cryptic genome: genome-wide analyses of the rice pathogen Fusarium fujikuroi reveal complex regulation of secondary metabolism and novel metabolites.</title>
        <authorList>
            <person name="Wiemann P."/>
            <person name="Sieber C.M."/>
            <person name="von Bargen K.W."/>
            <person name="Studt L."/>
            <person name="Niehaus E.M."/>
            <person name="Espino J.J."/>
            <person name="Huss K."/>
            <person name="Michielse C.B."/>
            <person name="Albermann S."/>
            <person name="Wagner D."/>
            <person name="Bergner S.V."/>
            <person name="Connolly L.R."/>
            <person name="Fischer A."/>
            <person name="Reuter G."/>
            <person name="Kleigrewe K."/>
            <person name="Bald T."/>
            <person name="Wingfield B.D."/>
            <person name="Ophir R."/>
            <person name="Freeman S."/>
            <person name="Hippler M."/>
            <person name="Smith K.M."/>
            <person name="Brown D.W."/>
            <person name="Proctor R.H."/>
            <person name="Munsterkotter M."/>
            <person name="Freitag M."/>
            <person name="Humpf H.U."/>
            <person name="Guldener U."/>
            <person name="Tudzynski B."/>
        </authorList>
    </citation>
    <scope>NUCLEOTIDE SEQUENCE [LARGE SCALE GENOMIC DNA]</scope>
    <source>
        <strain evidence="7">CBS 195.34 / IMI 58289 / NRRL A-6831</strain>
    </source>
</reference>
<dbReference type="InterPro" id="IPR001680">
    <property type="entry name" value="WD40_rpt"/>
</dbReference>
<dbReference type="PANTHER" id="PTHR10039">
    <property type="entry name" value="AMELOGENIN"/>
    <property type="match status" value="1"/>
</dbReference>
<dbReference type="Gene3D" id="3.40.50.300">
    <property type="entry name" value="P-loop containing nucleotide triphosphate hydrolases"/>
    <property type="match status" value="1"/>
</dbReference>
<dbReference type="PANTHER" id="PTHR10039:SF5">
    <property type="entry name" value="NACHT DOMAIN-CONTAINING PROTEIN"/>
    <property type="match status" value="1"/>
</dbReference>
<feature type="region of interest" description="Disordered" evidence="4">
    <location>
        <begin position="1"/>
        <end position="84"/>
    </location>
</feature>
<evidence type="ECO:0000256" key="2">
    <source>
        <dbReference type="ARBA" id="ARBA00022737"/>
    </source>
</evidence>
<feature type="repeat" description="WD" evidence="3">
    <location>
        <begin position="1160"/>
        <end position="1192"/>
    </location>
</feature>
<dbReference type="InterPro" id="IPR027417">
    <property type="entry name" value="P-loop_NTPase"/>
</dbReference>
<evidence type="ECO:0000256" key="3">
    <source>
        <dbReference type="PROSITE-ProRule" id="PRU00221"/>
    </source>
</evidence>
<dbReference type="InterPro" id="IPR015943">
    <property type="entry name" value="WD40/YVTN_repeat-like_dom_sf"/>
</dbReference>
<dbReference type="SUPFAM" id="SSF50978">
    <property type="entry name" value="WD40 repeat-like"/>
    <property type="match status" value="1"/>
</dbReference>
<dbReference type="Pfam" id="PF00400">
    <property type="entry name" value="WD40"/>
    <property type="match status" value="2"/>
</dbReference>
<proteinExistence type="predicted"/>
<accession>S0EDH8</accession>
<evidence type="ECO:0000313" key="6">
    <source>
        <dbReference type="EMBL" id="CCT72924.1"/>
    </source>
</evidence>
<organism evidence="6 7">
    <name type="scientific">Gibberella fujikuroi (strain CBS 195.34 / IMI 58289 / NRRL A-6831)</name>
    <name type="common">Bakanae and foot rot disease fungus</name>
    <name type="synonym">Fusarium fujikuroi</name>
    <dbReference type="NCBI Taxonomy" id="1279085"/>
    <lineage>
        <taxon>Eukaryota</taxon>
        <taxon>Fungi</taxon>
        <taxon>Dikarya</taxon>
        <taxon>Ascomycota</taxon>
        <taxon>Pezizomycotina</taxon>
        <taxon>Sordariomycetes</taxon>
        <taxon>Hypocreomycetidae</taxon>
        <taxon>Hypocreales</taxon>
        <taxon>Nectriaceae</taxon>
        <taxon>Fusarium</taxon>
        <taxon>Fusarium fujikuroi species complex</taxon>
    </lineage>
</organism>
<dbReference type="PROSITE" id="PS50837">
    <property type="entry name" value="NACHT"/>
    <property type="match status" value="1"/>
</dbReference>
<dbReference type="InterPro" id="IPR036322">
    <property type="entry name" value="WD40_repeat_dom_sf"/>
</dbReference>
<feature type="compositionally biased region" description="Low complexity" evidence="4">
    <location>
        <begin position="61"/>
        <end position="71"/>
    </location>
</feature>
<dbReference type="InterPro" id="IPR056884">
    <property type="entry name" value="NPHP3-like_N"/>
</dbReference>
<dbReference type="InterPro" id="IPR031359">
    <property type="entry name" value="NACHT_N"/>
</dbReference>
<dbReference type="PROSITE" id="PS50294">
    <property type="entry name" value="WD_REPEATS_REGION"/>
    <property type="match status" value="1"/>
</dbReference>